<organism evidence="1 2">
    <name type="scientific">Leucogyrophana mollusca</name>
    <dbReference type="NCBI Taxonomy" id="85980"/>
    <lineage>
        <taxon>Eukaryota</taxon>
        <taxon>Fungi</taxon>
        <taxon>Dikarya</taxon>
        <taxon>Basidiomycota</taxon>
        <taxon>Agaricomycotina</taxon>
        <taxon>Agaricomycetes</taxon>
        <taxon>Agaricomycetidae</taxon>
        <taxon>Boletales</taxon>
        <taxon>Boletales incertae sedis</taxon>
        <taxon>Leucogyrophana</taxon>
    </lineage>
</organism>
<protein>
    <submittedName>
        <fullName evidence="1">Uncharacterized protein</fullName>
    </submittedName>
</protein>
<keyword evidence="2" id="KW-1185">Reference proteome</keyword>
<name>A0ACB8AVS7_9AGAM</name>
<comment type="caution">
    <text evidence="1">The sequence shown here is derived from an EMBL/GenBank/DDBJ whole genome shotgun (WGS) entry which is preliminary data.</text>
</comment>
<proteinExistence type="predicted"/>
<accession>A0ACB8AVS7</accession>
<evidence type="ECO:0000313" key="1">
    <source>
        <dbReference type="EMBL" id="KAH7917138.1"/>
    </source>
</evidence>
<reference evidence="1" key="1">
    <citation type="journal article" date="2021" name="New Phytol.">
        <title>Evolutionary innovations through gain and loss of genes in the ectomycorrhizal Boletales.</title>
        <authorList>
            <person name="Wu G."/>
            <person name="Miyauchi S."/>
            <person name="Morin E."/>
            <person name="Kuo A."/>
            <person name="Drula E."/>
            <person name="Varga T."/>
            <person name="Kohler A."/>
            <person name="Feng B."/>
            <person name="Cao Y."/>
            <person name="Lipzen A."/>
            <person name="Daum C."/>
            <person name="Hundley H."/>
            <person name="Pangilinan J."/>
            <person name="Johnson J."/>
            <person name="Barry K."/>
            <person name="LaButti K."/>
            <person name="Ng V."/>
            <person name="Ahrendt S."/>
            <person name="Min B."/>
            <person name="Choi I.G."/>
            <person name="Park H."/>
            <person name="Plett J.M."/>
            <person name="Magnuson J."/>
            <person name="Spatafora J.W."/>
            <person name="Nagy L.G."/>
            <person name="Henrissat B."/>
            <person name="Grigoriev I.V."/>
            <person name="Yang Z.L."/>
            <person name="Xu J."/>
            <person name="Martin F.M."/>
        </authorList>
    </citation>
    <scope>NUCLEOTIDE SEQUENCE</scope>
    <source>
        <strain evidence="1">KUC20120723A-06</strain>
    </source>
</reference>
<evidence type="ECO:0000313" key="2">
    <source>
        <dbReference type="Proteomes" id="UP000790709"/>
    </source>
</evidence>
<dbReference type="Proteomes" id="UP000790709">
    <property type="component" value="Unassembled WGS sequence"/>
</dbReference>
<gene>
    <name evidence="1" type="ORF">BV22DRAFT_1052653</name>
</gene>
<sequence>MSLPAHEPTKVKDCSSWREQVPSKVTLDLLSPCEASQPSAVEDACINPQDSTPPTPEEDIDEDSLLTTIALPPFLETRRHADLMVAFVNCQRLERRAEGRLIARRLKRMKIERELFYDLGHRLAKRRRVADANVAVSRVMLRYSGIFPEDAHFGTDMANDADSEATSEGSDCEAFRE</sequence>
<dbReference type="EMBL" id="MU267241">
    <property type="protein sequence ID" value="KAH7917138.1"/>
    <property type="molecule type" value="Genomic_DNA"/>
</dbReference>